<keyword evidence="2 4" id="KW-0732">Signal</keyword>
<dbReference type="GO" id="GO:0016020">
    <property type="term" value="C:membrane"/>
    <property type="evidence" value="ECO:0007669"/>
    <property type="project" value="TreeGrafter"/>
</dbReference>
<dbReference type="Proteomes" id="UP000321816">
    <property type="component" value="Chromosome"/>
</dbReference>
<evidence type="ECO:0000256" key="2">
    <source>
        <dbReference type="ARBA" id="ARBA00022729"/>
    </source>
</evidence>
<evidence type="ECO:0000313" key="9">
    <source>
        <dbReference type="Proteomes" id="UP000321816"/>
    </source>
</evidence>
<evidence type="ECO:0000256" key="4">
    <source>
        <dbReference type="SAM" id="SignalP"/>
    </source>
</evidence>
<dbReference type="GO" id="GO:0016810">
    <property type="term" value="F:hydrolase activity, acting on carbon-nitrogen (but not peptide) bonds"/>
    <property type="evidence" value="ECO:0007669"/>
    <property type="project" value="InterPro"/>
</dbReference>
<dbReference type="PROSITE" id="PS51677">
    <property type="entry name" value="NODB"/>
    <property type="match status" value="1"/>
</dbReference>
<keyword evidence="3" id="KW-0378">Hydrolase</keyword>
<dbReference type="InterPro" id="IPR050248">
    <property type="entry name" value="Polysacc_deacetylase_ArnD"/>
</dbReference>
<dbReference type="InterPro" id="IPR002509">
    <property type="entry name" value="NODB_dom"/>
</dbReference>
<dbReference type="PANTHER" id="PTHR10587:SF133">
    <property type="entry name" value="CHITIN DEACETYLASE 1-RELATED"/>
    <property type="match status" value="1"/>
</dbReference>
<feature type="domain" description="SLH" evidence="5">
    <location>
        <begin position="413"/>
        <end position="468"/>
    </location>
</feature>
<keyword evidence="9" id="KW-1185">Reference proteome</keyword>
<feature type="domain" description="NodB homology" evidence="6">
    <location>
        <begin position="43"/>
        <end position="224"/>
    </location>
</feature>
<dbReference type="AlphaFoldDB" id="A0A5C7F419"/>
<dbReference type="GO" id="GO:0046872">
    <property type="term" value="F:metal ion binding"/>
    <property type="evidence" value="ECO:0007669"/>
    <property type="project" value="UniProtKB-KW"/>
</dbReference>
<feature type="domain" description="SLH" evidence="5">
    <location>
        <begin position="345"/>
        <end position="411"/>
    </location>
</feature>
<organism evidence="8 9">
    <name type="scientific">Alkalicoccus halolimnae</name>
    <dbReference type="NCBI Taxonomy" id="1667239"/>
    <lineage>
        <taxon>Bacteria</taxon>
        <taxon>Bacillati</taxon>
        <taxon>Bacillota</taxon>
        <taxon>Bacilli</taxon>
        <taxon>Bacillales</taxon>
        <taxon>Bacillaceae</taxon>
        <taxon>Alkalicoccus</taxon>
    </lineage>
</organism>
<evidence type="ECO:0000256" key="3">
    <source>
        <dbReference type="ARBA" id="ARBA00022801"/>
    </source>
</evidence>
<accession>A0A5C7F419</accession>
<dbReference type="InterPro" id="IPR011330">
    <property type="entry name" value="Glyco_hydro/deAcase_b/a-brl"/>
</dbReference>
<dbReference type="SMART" id="SM00257">
    <property type="entry name" value="LysM"/>
    <property type="match status" value="1"/>
</dbReference>
<dbReference type="CDD" id="cd00118">
    <property type="entry name" value="LysM"/>
    <property type="match status" value="1"/>
</dbReference>
<evidence type="ECO:0000313" key="8">
    <source>
        <dbReference type="EMBL" id="WWD78904.1"/>
    </source>
</evidence>
<name>A0A5C7F419_9BACI</name>
<keyword evidence="1" id="KW-0479">Metal-binding</keyword>
<dbReference type="Pfam" id="PF00395">
    <property type="entry name" value="SLH"/>
    <property type="match status" value="3"/>
</dbReference>
<dbReference type="EMBL" id="CP144914">
    <property type="protein sequence ID" value="WWD78904.1"/>
    <property type="molecule type" value="Genomic_DNA"/>
</dbReference>
<protein>
    <submittedName>
        <fullName evidence="8">S-layer homology domain-containing protein</fullName>
    </submittedName>
</protein>
<dbReference type="OrthoDB" id="9812065at2"/>
<feature type="domain" description="LysM" evidence="7">
    <location>
        <begin position="240"/>
        <end position="284"/>
    </location>
</feature>
<dbReference type="Gene3D" id="3.10.350.10">
    <property type="entry name" value="LysM domain"/>
    <property type="match status" value="1"/>
</dbReference>
<dbReference type="PANTHER" id="PTHR10587">
    <property type="entry name" value="GLYCOSYL TRANSFERASE-RELATED"/>
    <property type="match status" value="1"/>
</dbReference>
<reference evidence="8 9" key="1">
    <citation type="submission" date="2024-01" db="EMBL/GenBank/DDBJ databases">
        <title>Complete Genome Sequence of Alkalicoccus halolimnae BZ-SZ-XJ29T, a Moderately Halophilic Bacterium Isolated from a Salt Lake.</title>
        <authorList>
            <person name="Zhao B."/>
        </authorList>
    </citation>
    <scope>NUCLEOTIDE SEQUENCE [LARGE SCALE GENOMIC DNA]</scope>
    <source>
        <strain evidence="8 9">BZ-SZ-XJ29</strain>
    </source>
</reference>
<evidence type="ECO:0000256" key="1">
    <source>
        <dbReference type="ARBA" id="ARBA00022723"/>
    </source>
</evidence>
<feature type="chain" id="PRO_5044096793" evidence="4">
    <location>
        <begin position="22"/>
        <end position="468"/>
    </location>
</feature>
<dbReference type="Gene3D" id="3.20.20.370">
    <property type="entry name" value="Glycoside hydrolase/deacetylase"/>
    <property type="match status" value="1"/>
</dbReference>
<gene>
    <name evidence="8" type="ORF">FTX54_010760</name>
</gene>
<dbReference type="KEGG" id="ahal:FTX54_010760"/>
<dbReference type="SUPFAM" id="SSF88713">
    <property type="entry name" value="Glycoside hydrolase/deacetylase"/>
    <property type="match status" value="1"/>
</dbReference>
<dbReference type="PROSITE" id="PS51782">
    <property type="entry name" value="LYSM"/>
    <property type="match status" value="1"/>
</dbReference>
<dbReference type="PROSITE" id="PS51272">
    <property type="entry name" value="SLH"/>
    <property type="match status" value="3"/>
</dbReference>
<feature type="signal peptide" evidence="4">
    <location>
        <begin position="1"/>
        <end position="21"/>
    </location>
</feature>
<dbReference type="InterPro" id="IPR001119">
    <property type="entry name" value="SLH_dom"/>
</dbReference>
<dbReference type="InterPro" id="IPR036779">
    <property type="entry name" value="LysM_dom_sf"/>
</dbReference>
<dbReference type="SUPFAM" id="SSF54106">
    <property type="entry name" value="LysM domain"/>
    <property type="match status" value="1"/>
</dbReference>
<feature type="domain" description="SLH" evidence="5">
    <location>
        <begin position="284"/>
        <end position="344"/>
    </location>
</feature>
<dbReference type="Pfam" id="PF01522">
    <property type="entry name" value="Polysacc_deac_1"/>
    <property type="match status" value="1"/>
</dbReference>
<dbReference type="Pfam" id="PF01476">
    <property type="entry name" value="LysM"/>
    <property type="match status" value="1"/>
</dbReference>
<sequence length="468" mass="50595">MGKKAAKLVLGLILLFVTVFAFNPTSADAASSQFITKANTTQKVVALTFDDGADGANINSILNTLDDYDVKATFFLTGTGLNDHPADIKKIADQGHQLGNHSYSHPDFTKLTAAQMKSELDRTEALAKQVTGKSTKPIFRAPYGYTNSAVLKAAGEAGYTHTIQWNIDTVDWKGTPKNEMTDKVVSNIVPGSIVLMHTGEGAAGTPVALPDIIQELEALDYEFVTMAELLSLHNEPPAEIIYVVKPGDTLSSIAQKYNTTVTKLRELNDLSSSSILSVGQILFIKAHPFTDITNHWAEDEIAKLTQAGIIKGRTSTTFVPGGKVTRAEFATLVTRAYGLQRFASGEEPFADVKEGSWYEPYVDAASSTGIINGYDTGSSLVFRPNQDITREEMAAMMVRAEERQSGSELSKASLTFSDKEKIGSWAEEEVAKAVGADLIMGYPDGSFKPKGSATRAESAAVFYRALDY</sequence>
<dbReference type="GO" id="GO:0005975">
    <property type="term" value="P:carbohydrate metabolic process"/>
    <property type="evidence" value="ECO:0007669"/>
    <property type="project" value="InterPro"/>
</dbReference>
<dbReference type="RefSeq" id="WP_147804662.1">
    <property type="nucleotide sequence ID" value="NZ_CP144914.1"/>
</dbReference>
<evidence type="ECO:0000259" key="7">
    <source>
        <dbReference type="PROSITE" id="PS51782"/>
    </source>
</evidence>
<dbReference type="InterPro" id="IPR018392">
    <property type="entry name" value="LysM"/>
</dbReference>
<evidence type="ECO:0000259" key="5">
    <source>
        <dbReference type="PROSITE" id="PS51272"/>
    </source>
</evidence>
<proteinExistence type="predicted"/>
<dbReference type="CDD" id="cd10917">
    <property type="entry name" value="CE4_NodB_like_6s_7s"/>
    <property type="match status" value="1"/>
</dbReference>
<evidence type="ECO:0000259" key="6">
    <source>
        <dbReference type="PROSITE" id="PS51677"/>
    </source>
</evidence>